<proteinExistence type="predicted"/>
<dbReference type="PANTHER" id="PTHR43464">
    <property type="entry name" value="METHYLTRANSFERASE"/>
    <property type="match status" value="1"/>
</dbReference>
<dbReference type="EMBL" id="JACHMI010000001">
    <property type="protein sequence ID" value="MBB6553627.1"/>
    <property type="molecule type" value="Genomic_DNA"/>
</dbReference>
<gene>
    <name evidence="2" type="ORF">HD593_008422</name>
</gene>
<reference evidence="2 3" key="1">
    <citation type="submission" date="2020-08" db="EMBL/GenBank/DDBJ databases">
        <title>Sequencing the genomes of 1000 actinobacteria strains.</title>
        <authorList>
            <person name="Klenk H.-P."/>
        </authorList>
    </citation>
    <scope>NUCLEOTIDE SEQUENCE [LARGE SCALE GENOMIC DNA]</scope>
    <source>
        <strain evidence="2 3">DSM 43768</strain>
    </source>
</reference>
<evidence type="ECO:0000313" key="2">
    <source>
        <dbReference type="EMBL" id="MBB6553627.1"/>
    </source>
</evidence>
<dbReference type="Proteomes" id="UP000565579">
    <property type="component" value="Unassembled WGS sequence"/>
</dbReference>
<dbReference type="GO" id="GO:0032259">
    <property type="term" value="P:methylation"/>
    <property type="evidence" value="ECO:0007669"/>
    <property type="project" value="UniProtKB-KW"/>
</dbReference>
<sequence length="322" mass="32998">MSVAPPPSALSPDPNDDPAATLEAAAWALAALIATLDDAATKPLADVLAADPQRTAVLEAAGLVQRDGDTLVLHPSYRYPDGPTNRSAAQARLSSLRQAVAAAAGDQGQAGGWADQDDEVLLNQGRASAGTGRAIAGKVVPALPGLADRLDGQGSRILDIGTGIAALALTLAEAFPRTEVVGIDVLERALELARKELAGAGSEAAGRVTLRHADVVDVAEQAAYDLVWLPAPFLAEAALAQALPRLIEALKPGAWIVVGTNPAVTAPLRRAVAGWHAVRNGGNAYDADRMAKALTAYGLGDVRRFPTMPGGPVLVAARRIGS</sequence>
<evidence type="ECO:0000313" key="3">
    <source>
        <dbReference type="Proteomes" id="UP000565579"/>
    </source>
</evidence>
<keyword evidence="2" id="KW-0489">Methyltransferase</keyword>
<keyword evidence="3" id="KW-1185">Reference proteome</keyword>
<comment type="caution">
    <text evidence="2">The sequence shown here is derived from an EMBL/GenBank/DDBJ whole genome shotgun (WGS) entry which is preliminary data.</text>
</comment>
<dbReference type="CDD" id="cd02440">
    <property type="entry name" value="AdoMet_MTases"/>
    <property type="match status" value="1"/>
</dbReference>
<keyword evidence="2" id="KW-0808">Transferase</keyword>
<organism evidence="2 3">
    <name type="scientific">Nonomuraea rubra</name>
    <dbReference type="NCBI Taxonomy" id="46180"/>
    <lineage>
        <taxon>Bacteria</taxon>
        <taxon>Bacillati</taxon>
        <taxon>Actinomycetota</taxon>
        <taxon>Actinomycetes</taxon>
        <taxon>Streptosporangiales</taxon>
        <taxon>Streptosporangiaceae</taxon>
        <taxon>Nonomuraea</taxon>
    </lineage>
</organism>
<dbReference type="RefSeq" id="WP_185107935.1">
    <property type="nucleotide sequence ID" value="NZ_JACHMI010000001.1"/>
</dbReference>
<dbReference type="GO" id="GO:0008168">
    <property type="term" value="F:methyltransferase activity"/>
    <property type="evidence" value="ECO:0007669"/>
    <property type="project" value="UniProtKB-KW"/>
</dbReference>
<dbReference type="InterPro" id="IPR029063">
    <property type="entry name" value="SAM-dependent_MTases_sf"/>
</dbReference>
<dbReference type="Gene3D" id="3.40.50.150">
    <property type="entry name" value="Vaccinia Virus protein VP39"/>
    <property type="match status" value="1"/>
</dbReference>
<protein>
    <submittedName>
        <fullName evidence="2">Putative O-methyltransferase YrrM</fullName>
    </submittedName>
</protein>
<evidence type="ECO:0000259" key="1">
    <source>
        <dbReference type="Pfam" id="PF13649"/>
    </source>
</evidence>
<accession>A0A7X0P1U2</accession>
<dbReference type="InterPro" id="IPR041698">
    <property type="entry name" value="Methyltransf_25"/>
</dbReference>
<dbReference type="AlphaFoldDB" id="A0A7X0P1U2"/>
<name>A0A7X0P1U2_9ACTN</name>
<dbReference type="PANTHER" id="PTHR43464:SF82">
    <property type="entry name" value="METHYLTRANSFERASE DOMAIN-CONTAINING PROTEIN"/>
    <property type="match status" value="1"/>
</dbReference>
<feature type="domain" description="Methyltransferase" evidence="1">
    <location>
        <begin position="157"/>
        <end position="253"/>
    </location>
</feature>
<dbReference type="Pfam" id="PF13649">
    <property type="entry name" value="Methyltransf_25"/>
    <property type="match status" value="1"/>
</dbReference>
<dbReference type="SUPFAM" id="SSF53335">
    <property type="entry name" value="S-adenosyl-L-methionine-dependent methyltransferases"/>
    <property type="match status" value="1"/>
</dbReference>